<dbReference type="GO" id="GO:0003700">
    <property type="term" value="F:DNA-binding transcription factor activity"/>
    <property type="evidence" value="ECO:0007669"/>
    <property type="project" value="InterPro"/>
</dbReference>
<dbReference type="InterPro" id="IPR009057">
    <property type="entry name" value="Homeodomain-like_sf"/>
</dbReference>
<gene>
    <name evidence="6" type="ORF">ATO12_21970</name>
</gene>
<feature type="domain" description="HTH araC/xylS-type" evidence="5">
    <location>
        <begin position="258"/>
        <end position="361"/>
    </location>
</feature>
<accession>A0A023BS35</accession>
<dbReference type="Gene3D" id="1.10.10.60">
    <property type="entry name" value="Homeodomain-like"/>
    <property type="match status" value="2"/>
</dbReference>
<name>A0A023BS35_9FLAO</name>
<evidence type="ECO:0000256" key="1">
    <source>
        <dbReference type="ARBA" id="ARBA00023015"/>
    </source>
</evidence>
<comment type="caution">
    <text evidence="6">The sequence shown here is derived from an EMBL/GenBank/DDBJ whole genome shotgun (WGS) entry which is preliminary data.</text>
</comment>
<feature type="transmembrane region" description="Helical" evidence="4">
    <location>
        <begin position="135"/>
        <end position="156"/>
    </location>
</feature>
<dbReference type="PROSITE" id="PS01124">
    <property type="entry name" value="HTH_ARAC_FAMILY_2"/>
    <property type="match status" value="1"/>
</dbReference>
<dbReference type="PANTHER" id="PTHR43280">
    <property type="entry name" value="ARAC-FAMILY TRANSCRIPTIONAL REGULATOR"/>
    <property type="match status" value="1"/>
</dbReference>
<dbReference type="Pfam" id="PF12833">
    <property type="entry name" value="HTH_18"/>
    <property type="match status" value="1"/>
</dbReference>
<dbReference type="OrthoDB" id="9779074at2"/>
<feature type="transmembrane region" description="Helical" evidence="4">
    <location>
        <begin position="176"/>
        <end position="196"/>
    </location>
</feature>
<organism evidence="6 7">
    <name type="scientific">Aquimarina atlantica</name>
    <dbReference type="NCBI Taxonomy" id="1317122"/>
    <lineage>
        <taxon>Bacteria</taxon>
        <taxon>Pseudomonadati</taxon>
        <taxon>Bacteroidota</taxon>
        <taxon>Flavobacteriia</taxon>
        <taxon>Flavobacteriales</taxon>
        <taxon>Flavobacteriaceae</taxon>
        <taxon>Aquimarina</taxon>
    </lineage>
</organism>
<evidence type="ECO:0000256" key="2">
    <source>
        <dbReference type="ARBA" id="ARBA00023125"/>
    </source>
</evidence>
<keyword evidence="2" id="KW-0238">DNA-binding</keyword>
<keyword evidence="4" id="KW-0472">Membrane</keyword>
<dbReference type="InterPro" id="IPR018062">
    <property type="entry name" value="HTH_AraC-typ_CS"/>
</dbReference>
<feature type="transmembrane region" description="Helical" evidence="4">
    <location>
        <begin position="37"/>
        <end position="55"/>
    </location>
</feature>
<dbReference type="GO" id="GO:0043565">
    <property type="term" value="F:sequence-specific DNA binding"/>
    <property type="evidence" value="ECO:0007669"/>
    <property type="project" value="InterPro"/>
</dbReference>
<dbReference type="AlphaFoldDB" id="A0A023BS35"/>
<dbReference type="RefSeq" id="WP_034244157.1">
    <property type="nucleotide sequence ID" value="NZ_AQRA01000007.1"/>
</dbReference>
<feature type="transmembrane region" description="Helical" evidence="4">
    <location>
        <begin position="6"/>
        <end position="25"/>
    </location>
</feature>
<keyword evidence="7" id="KW-1185">Reference proteome</keyword>
<feature type="transmembrane region" description="Helical" evidence="4">
    <location>
        <begin position="97"/>
        <end position="115"/>
    </location>
</feature>
<dbReference type="eggNOG" id="COG2207">
    <property type="taxonomic scope" value="Bacteria"/>
</dbReference>
<evidence type="ECO:0000256" key="4">
    <source>
        <dbReference type="SAM" id="Phobius"/>
    </source>
</evidence>
<dbReference type="PANTHER" id="PTHR43280:SF29">
    <property type="entry name" value="ARAC-FAMILY TRANSCRIPTIONAL REGULATOR"/>
    <property type="match status" value="1"/>
</dbReference>
<dbReference type="Proteomes" id="UP000023541">
    <property type="component" value="Unassembled WGS sequence"/>
</dbReference>
<keyword evidence="4" id="KW-0812">Transmembrane</keyword>
<keyword evidence="4" id="KW-1133">Transmembrane helix</keyword>
<keyword evidence="1" id="KW-0805">Transcription regulation</keyword>
<dbReference type="SUPFAM" id="SSF46689">
    <property type="entry name" value="Homeodomain-like"/>
    <property type="match status" value="1"/>
</dbReference>
<evidence type="ECO:0000313" key="6">
    <source>
        <dbReference type="EMBL" id="EZH72801.1"/>
    </source>
</evidence>
<feature type="transmembrane region" description="Helical" evidence="4">
    <location>
        <begin position="202"/>
        <end position="219"/>
    </location>
</feature>
<reference evidence="6 7" key="1">
    <citation type="submission" date="2014-04" db="EMBL/GenBank/DDBJ databases">
        <title>Aquimarina sp. 22II-S11-z7 Genome Sequencing.</title>
        <authorList>
            <person name="Lai Q."/>
        </authorList>
    </citation>
    <scope>NUCLEOTIDE SEQUENCE [LARGE SCALE GENOMIC DNA]</scope>
    <source>
        <strain evidence="6 7">22II-S11-z7</strain>
    </source>
</reference>
<evidence type="ECO:0000313" key="7">
    <source>
        <dbReference type="Proteomes" id="UP000023541"/>
    </source>
</evidence>
<protein>
    <recommendedName>
        <fullName evidence="5">HTH araC/xylS-type domain-containing protein</fullName>
    </recommendedName>
</protein>
<dbReference type="STRING" id="1317122.ATO12_21970"/>
<keyword evidence="3" id="KW-0804">Transcription</keyword>
<proteinExistence type="predicted"/>
<sequence length="363" mass="42860">MEISFLEIFILIGVIHGFVLGLIILFSRFFKNEDNAYLAYTLIILSVIGLNNWFWDLGKNPVLISILDLFLWQFLYPVTLLVFFIKKVKHPLANSSTAFFLYIPFFVLSLLNSIISLDTIFGLYEIVIPHKKEIIFFFYKTISILSVIFPIVFMVISFRYLFYSKTTFSIKWIKRIWVFISLLEIYGVILEVYRFMYDYKMPLTYLWVGVSVFMYWLIYKGLYQFKLSNDQYEIRNQLQRSKINKKASKNEVNSYMQQLLVLIERENIHHNPDISRDSVAQKLGISSGYLSEQIKKSSNKNFSEFINSYRVKDIQQMILDPEFDKYSILAIGLEAGFNSKTTFYTAFKKETGLSPNEFKKQNQ</sequence>
<evidence type="ECO:0000256" key="3">
    <source>
        <dbReference type="ARBA" id="ARBA00023163"/>
    </source>
</evidence>
<dbReference type="EMBL" id="AQRA01000007">
    <property type="protein sequence ID" value="EZH72801.1"/>
    <property type="molecule type" value="Genomic_DNA"/>
</dbReference>
<feature type="transmembrane region" description="Helical" evidence="4">
    <location>
        <begin position="61"/>
        <end position="85"/>
    </location>
</feature>
<dbReference type="InterPro" id="IPR018060">
    <property type="entry name" value="HTH_AraC"/>
</dbReference>
<evidence type="ECO:0000259" key="5">
    <source>
        <dbReference type="PROSITE" id="PS01124"/>
    </source>
</evidence>
<dbReference type="SMART" id="SM00342">
    <property type="entry name" value="HTH_ARAC"/>
    <property type="match status" value="1"/>
</dbReference>
<dbReference type="PROSITE" id="PS00041">
    <property type="entry name" value="HTH_ARAC_FAMILY_1"/>
    <property type="match status" value="1"/>
</dbReference>